<feature type="compositionally biased region" description="Basic and acidic residues" evidence="7">
    <location>
        <begin position="623"/>
        <end position="634"/>
    </location>
</feature>
<dbReference type="Gene3D" id="2.30.30.40">
    <property type="entry name" value="SH3 Domains"/>
    <property type="match status" value="2"/>
</dbReference>
<feature type="domain" description="SH3" evidence="8">
    <location>
        <begin position="36"/>
        <end position="94"/>
    </location>
</feature>
<dbReference type="FunFam" id="2.30.30.40:FF:000072">
    <property type="entry name" value="Unconventional Myosin IB"/>
    <property type="match status" value="1"/>
</dbReference>
<feature type="compositionally biased region" description="Low complexity" evidence="7">
    <location>
        <begin position="411"/>
        <end position="426"/>
    </location>
</feature>
<accession>A0A397GVZ8</accession>
<feature type="compositionally biased region" description="Basic and acidic residues" evidence="7">
    <location>
        <begin position="170"/>
        <end position="182"/>
    </location>
</feature>
<dbReference type="SMART" id="SM00326">
    <property type="entry name" value="SH3"/>
    <property type="match status" value="2"/>
</dbReference>
<keyword evidence="2 5" id="KW-0728">SH3 domain</keyword>
<dbReference type="OrthoDB" id="5340910at2759"/>
<feature type="compositionally biased region" description="Basic and acidic residues" evidence="7">
    <location>
        <begin position="153"/>
        <end position="162"/>
    </location>
</feature>
<dbReference type="EMBL" id="PQFF01000374">
    <property type="protein sequence ID" value="RHZ54807.1"/>
    <property type="molecule type" value="Genomic_DNA"/>
</dbReference>
<feature type="compositionally biased region" description="Basic and acidic residues" evidence="7">
    <location>
        <begin position="600"/>
        <end position="609"/>
    </location>
</feature>
<keyword evidence="3 6" id="KW-0175">Coiled coil</keyword>
<dbReference type="InterPro" id="IPR001452">
    <property type="entry name" value="SH3_domain"/>
</dbReference>
<evidence type="ECO:0000256" key="3">
    <source>
        <dbReference type="ARBA" id="ARBA00023054"/>
    </source>
</evidence>
<dbReference type="Proteomes" id="UP000266861">
    <property type="component" value="Unassembled WGS sequence"/>
</dbReference>
<dbReference type="STRING" id="1348612.A0A397GVZ8"/>
<dbReference type="InterPro" id="IPR050384">
    <property type="entry name" value="Endophilin_SH3RF"/>
</dbReference>
<evidence type="ECO:0000256" key="7">
    <source>
        <dbReference type="SAM" id="MobiDB-lite"/>
    </source>
</evidence>
<comment type="caution">
    <text evidence="9">The sequence shown here is derived from an EMBL/GenBank/DDBJ whole genome shotgun (WGS) entry which is preliminary data.</text>
</comment>
<keyword evidence="4" id="KW-0472">Membrane</keyword>
<feature type="region of interest" description="Disordered" evidence="7">
    <location>
        <begin position="298"/>
        <end position="643"/>
    </location>
</feature>
<dbReference type="PROSITE" id="PS50002">
    <property type="entry name" value="SH3"/>
    <property type="match status" value="2"/>
</dbReference>
<dbReference type="CDD" id="cd00174">
    <property type="entry name" value="SH3"/>
    <property type="match status" value="1"/>
</dbReference>
<evidence type="ECO:0000256" key="2">
    <source>
        <dbReference type="ARBA" id="ARBA00022443"/>
    </source>
</evidence>
<feature type="compositionally biased region" description="Low complexity" evidence="7">
    <location>
        <begin position="808"/>
        <end position="823"/>
    </location>
</feature>
<feature type="region of interest" description="Disordered" evidence="7">
    <location>
        <begin position="700"/>
        <end position="834"/>
    </location>
</feature>
<evidence type="ECO:0000256" key="1">
    <source>
        <dbReference type="ARBA" id="ARBA00004170"/>
    </source>
</evidence>
<evidence type="ECO:0000313" key="10">
    <source>
        <dbReference type="Proteomes" id="UP000266861"/>
    </source>
</evidence>
<organism evidence="9 10">
    <name type="scientific">Diversispora epigaea</name>
    <dbReference type="NCBI Taxonomy" id="1348612"/>
    <lineage>
        <taxon>Eukaryota</taxon>
        <taxon>Fungi</taxon>
        <taxon>Fungi incertae sedis</taxon>
        <taxon>Mucoromycota</taxon>
        <taxon>Glomeromycotina</taxon>
        <taxon>Glomeromycetes</taxon>
        <taxon>Diversisporales</taxon>
        <taxon>Diversisporaceae</taxon>
        <taxon>Diversispora</taxon>
    </lineage>
</organism>
<evidence type="ECO:0000256" key="4">
    <source>
        <dbReference type="ARBA" id="ARBA00023136"/>
    </source>
</evidence>
<evidence type="ECO:0000256" key="5">
    <source>
        <dbReference type="PROSITE-ProRule" id="PRU00192"/>
    </source>
</evidence>
<dbReference type="PRINTS" id="PR00452">
    <property type="entry name" value="SH3DOMAIN"/>
</dbReference>
<feature type="compositionally biased region" description="Acidic residues" evidence="7">
    <location>
        <begin position="317"/>
        <end position="350"/>
    </location>
</feature>
<dbReference type="InterPro" id="IPR036028">
    <property type="entry name" value="SH3-like_dom_sf"/>
</dbReference>
<feature type="compositionally biased region" description="Low complexity" evidence="7">
    <location>
        <begin position="10"/>
        <end position="22"/>
    </location>
</feature>
<feature type="compositionally biased region" description="Polar residues" evidence="7">
    <location>
        <begin position="735"/>
        <end position="744"/>
    </location>
</feature>
<sequence>MDIVEPNELSEGSDIEGSNIEESNIEESEEIPKKPFEPSLARVEYDYEARESGELSLDKGDMLTVLEQDQGWWKGDLNGKIGMFPANHVKLIEVQKKSVEEEEENEGSDTKGKLSKKLMNYGVKPGGLGSLFSGGFPLKNTRRSQNTSESSEYDEKTEEKPVLRKTNRSSSEDHFEPSKDNKLATPPSSEISREHQDSVVKPVSVTPPLPPKKKPPKPKRAELKAKVIYEYDADGDDEITLKEEEVVVILDKSEADWWKGRNENGEVGLFPSNYVELITEKDTEPSKQVVEEEVNLKSAISEAKINEQEPKYVPDEVGSEPEPEPEPESEPEPEPELESELESEPEPEPEPEPKSEPEPPEPEPESKSEPESDPESKNESIIEPKSTSEPEPEYEPSPQEIRTRRYEEDSPTLPKSPSPSLSRRPTYGVNILSPPIKRSSTYELTSSRRSLHESSLDSSELQSDHGENLPNLPNLPTPRRTSSEGGEAYASHRPSSLVSPTSPTQPPIPFNSKPPPLGTRPSKNVLPDIPVDSEDPPVPPSRVRPPSHYETKTEAPKSPSVPLAKPPSVPKPGFTPAKPPSVPKKSPTSNKNISIVPSEKTNEKSEPIKVKSPNSYSEEPEDVEKIDYDTHEPKEPEEEVTEIEKEVPVIEKHVKKDEINIEVEKNIERKEGIEVIDNAKEQEEQEEIEVIAKETVEKEIKEKETELPPIPIGPKLTSLNVSRPAIKGRRPPGKNTVTQSQTELLEQAIAKDKEEVEEPKDKSNQPTLPSKPIKPMKPNMFKLPFAGGGVPALRSVPKKPMELSSQGSTESKNVVTTTTNTETGSKPSFGGVKSVASRFNVPNQSTEVEFKLKKWFNDEINKVKTHFEAQLAEERKKREELEELVQQIQSRLDE</sequence>
<feature type="compositionally biased region" description="Basic and acidic residues" evidence="7">
    <location>
        <begin position="749"/>
        <end position="763"/>
    </location>
</feature>
<dbReference type="Pfam" id="PF00018">
    <property type="entry name" value="SH3_1"/>
    <property type="match status" value="2"/>
</dbReference>
<dbReference type="SUPFAM" id="SSF50044">
    <property type="entry name" value="SH3-domain"/>
    <property type="match status" value="2"/>
</dbReference>
<feature type="compositionally biased region" description="Pro residues" evidence="7">
    <location>
        <begin position="503"/>
        <end position="518"/>
    </location>
</feature>
<dbReference type="AlphaFoldDB" id="A0A397GVZ8"/>
<comment type="subcellular location">
    <subcellularLocation>
        <location evidence="1">Membrane</location>
        <topology evidence="1">Peripheral membrane protein</topology>
    </subcellularLocation>
</comment>
<keyword evidence="10" id="KW-1185">Reference proteome</keyword>
<evidence type="ECO:0000259" key="8">
    <source>
        <dbReference type="PROSITE" id="PS50002"/>
    </source>
</evidence>
<feature type="compositionally biased region" description="Basic and acidic residues" evidence="7">
    <location>
        <begin position="364"/>
        <end position="388"/>
    </location>
</feature>
<name>A0A397GVZ8_9GLOM</name>
<protein>
    <recommendedName>
        <fullName evidence="8">SH3 domain-containing protein</fullName>
    </recommendedName>
</protein>
<dbReference type="PANTHER" id="PTHR14167">
    <property type="entry name" value="SH3 DOMAIN-CONTAINING"/>
    <property type="match status" value="1"/>
</dbReference>
<feature type="compositionally biased region" description="Basic and acidic residues" evidence="7">
    <location>
        <begin position="304"/>
        <end position="314"/>
    </location>
</feature>
<dbReference type="PANTHER" id="PTHR14167:SF81">
    <property type="entry name" value="ENDOPHILIN-A"/>
    <property type="match status" value="1"/>
</dbReference>
<gene>
    <name evidence="9" type="ORF">Glove_423g32</name>
</gene>
<feature type="domain" description="SH3" evidence="8">
    <location>
        <begin position="220"/>
        <end position="280"/>
    </location>
</feature>
<proteinExistence type="predicted"/>
<evidence type="ECO:0000256" key="6">
    <source>
        <dbReference type="SAM" id="Coils"/>
    </source>
</evidence>
<reference evidence="9 10" key="1">
    <citation type="submission" date="2018-08" db="EMBL/GenBank/DDBJ databases">
        <title>Genome and evolution of the arbuscular mycorrhizal fungus Diversispora epigaea (formerly Glomus versiforme) and its bacterial endosymbionts.</title>
        <authorList>
            <person name="Sun X."/>
            <person name="Fei Z."/>
            <person name="Harrison M."/>
        </authorList>
    </citation>
    <scope>NUCLEOTIDE SEQUENCE [LARGE SCALE GENOMIC DNA]</scope>
    <source>
        <strain evidence="9 10">IT104</strain>
    </source>
</reference>
<feature type="region of interest" description="Disordered" evidence="7">
    <location>
        <begin position="97"/>
        <end position="222"/>
    </location>
</feature>
<feature type="compositionally biased region" description="Polar residues" evidence="7">
    <location>
        <begin position="493"/>
        <end position="502"/>
    </location>
</feature>
<feature type="coiled-coil region" evidence="6">
    <location>
        <begin position="864"/>
        <end position="891"/>
    </location>
</feature>
<feature type="region of interest" description="Disordered" evidence="7">
    <location>
        <begin position="1"/>
        <end position="37"/>
    </location>
</feature>
<evidence type="ECO:0000313" key="9">
    <source>
        <dbReference type="EMBL" id="RHZ54807.1"/>
    </source>
</evidence>